<keyword evidence="1" id="KW-1133">Transmembrane helix</keyword>
<proteinExistence type="predicted"/>
<feature type="transmembrane region" description="Helical" evidence="1">
    <location>
        <begin position="144"/>
        <end position="161"/>
    </location>
</feature>
<gene>
    <name evidence="2" type="ORF">PAA8504_02592</name>
</gene>
<evidence type="ECO:0008006" key="4">
    <source>
        <dbReference type="Google" id="ProtNLM"/>
    </source>
</evidence>
<reference evidence="2 3" key="1">
    <citation type="submission" date="2018-03" db="EMBL/GenBank/DDBJ databases">
        <authorList>
            <person name="Keele B.F."/>
        </authorList>
    </citation>
    <scope>NUCLEOTIDE SEQUENCE [LARGE SCALE GENOMIC DNA]</scope>
    <source>
        <strain evidence="2 3">CECT 8504</strain>
    </source>
</reference>
<keyword evidence="1" id="KW-0472">Membrane</keyword>
<feature type="transmembrane region" description="Helical" evidence="1">
    <location>
        <begin position="111"/>
        <end position="132"/>
    </location>
</feature>
<dbReference type="RefSeq" id="WP_108894570.1">
    <property type="nucleotide sequence ID" value="NZ_ONZF01000005.1"/>
</dbReference>
<evidence type="ECO:0000256" key="1">
    <source>
        <dbReference type="SAM" id="Phobius"/>
    </source>
</evidence>
<keyword evidence="3" id="KW-1185">Reference proteome</keyword>
<protein>
    <recommendedName>
        <fullName evidence="4">DUF2029 domain-containing protein</fullName>
    </recommendedName>
</protein>
<dbReference type="EMBL" id="ONZF01000005">
    <property type="protein sequence ID" value="SPJ24754.1"/>
    <property type="molecule type" value="Genomic_DNA"/>
</dbReference>
<dbReference type="AlphaFoldDB" id="A0A2R8BX52"/>
<feature type="transmembrane region" description="Helical" evidence="1">
    <location>
        <begin position="207"/>
        <end position="228"/>
    </location>
</feature>
<feature type="transmembrane region" description="Helical" evidence="1">
    <location>
        <begin position="284"/>
        <end position="302"/>
    </location>
</feature>
<keyword evidence="1" id="KW-0812">Transmembrane</keyword>
<name>A0A2R8BX52_9RHOB</name>
<dbReference type="Proteomes" id="UP000244912">
    <property type="component" value="Unassembled WGS sequence"/>
</dbReference>
<feature type="transmembrane region" description="Helical" evidence="1">
    <location>
        <begin position="59"/>
        <end position="79"/>
    </location>
</feature>
<feature type="transmembrane region" description="Helical" evidence="1">
    <location>
        <begin position="173"/>
        <end position="200"/>
    </location>
</feature>
<evidence type="ECO:0000313" key="3">
    <source>
        <dbReference type="Proteomes" id="UP000244912"/>
    </source>
</evidence>
<dbReference type="OrthoDB" id="7993201at2"/>
<feature type="transmembrane region" description="Helical" evidence="1">
    <location>
        <begin position="258"/>
        <end position="277"/>
    </location>
</feature>
<sequence length="533" mass="57059">MTPRLFAIPTVFAFAVILGVTALNLSTAAIYGTQFEGDVIHLMDIVLRMAVGELPHLDFMTPIGILAFAPISIFVATGVEPGHSVFLGQAVVAVALTPLVVWVAVSRFDGWLRLIYVAVVLVFALGLVQGTASPQVSLSMHYNRWGWALAFVALPCAMLPSRRHHGLADALAIALPLAALILLKATFAIALIPGIVALLLGRRQYKCLALGLGIGTFALAGFTLWSGLEYWFAYSDDLLATAGSASRAYPGLPIDKMIVAPDHLVGHAAILASIILLRRIGDRVLGLGLLLLVPGFVYITWQNFENDPVWTAIAGIVLLASSGQSARPNQGLVIAAVVLLGVSAPSVVNIAYSPIRNASADPAEYTELIPGHHDLLTLEFRARRMDLRVYGTEQGSADFSFADIGADLQGGAEARCTLELGLARWLGLAAEELETTGFGQKRVLVADLIGPLWLFSTDFPRLAGSAPWVYGGAPGLDMAEMLLVPTCPTSRATQTMMLEFLANAGYALERLHETDRYALYDLRPDQPIAANVK</sequence>
<evidence type="ECO:0000313" key="2">
    <source>
        <dbReference type="EMBL" id="SPJ24754.1"/>
    </source>
</evidence>
<organism evidence="2 3">
    <name type="scientific">Palleronia abyssalis</name>
    <dbReference type="NCBI Taxonomy" id="1501240"/>
    <lineage>
        <taxon>Bacteria</taxon>
        <taxon>Pseudomonadati</taxon>
        <taxon>Pseudomonadota</taxon>
        <taxon>Alphaproteobacteria</taxon>
        <taxon>Rhodobacterales</taxon>
        <taxon>Roseobacteraceae</taxon>
        <taxon>Palleronia</taxon>
    </lineage>
</organism>
<accession>A0A2R8BX52</accession>
<feature type="transmembrane region" description="Helical" evidence="1">
    <location>
        <begin position="332"/>
        <end position="352"/>
    </location>
</feature>
<feature type="transmembrane region" description="Helical" evidence="1">
    <location>
        <begin position="86"/>
        <end position="105"/>
    </location>
</feature>